<feature type="transmembrane region" description="Helical" evidence="12">
    <location>
        <begin position="121"/>
        <end position="142"/>
    </location>
</feature>
<evidence type="ECO:0000256" key="8">
    <source>
        <dbReference type="ARBA" id="ARBA00023170"/>
    </source>
</evidence>
<dbReference type="Proteomes" id="UP000694388">
    <property type="component" value="Unplaced"/>
</dbReference>
<dbReference type="PRINTS" id="PR00237">
    <property type="entry name" value="GPCRRHODOPSN"/>
</dbReference>
<dbReference type="InterPro" id="IPR000499">
    <property type="entry name" value="Endthln_rcpt"/>
</dbReference>
<feature type="transmembrane region" description="Helical" evidence="12">
    <location>
        <begin position="345"/>
        <end position="373"/>
    </location>
</feature>
<dbReference type="GO" id="GO:0005886">
    <property type="term" value="C:plasma membrane"/>
    <property type="evidence" value="ECO:0007669"/>
    <property type="project" value="UniProtKB-SubCell"/>
</dbReference>
<dbReference type="Gene3D" id="1.20.1070.10">
    <property type="entry name" value="Rhodopsin 7-helix transmembrane proteins"/>
    <property type="match status" value="1"/>
</dbReference>
<reference evidence="15" key="2">
    <citation type="submission" date="2025-09" db="UniProtKB">
        <authorList>
            <consortium name="Ensembl"/>
        </authorList>
    </citation>
    <scope>IDENTIFICATION</scope>
</reference>
<feature type="region of interest" description="Disordered" evidence="11">
    <location>
        <begin position="49"/>
        <end position="74"/>
    </location>
</feature>
<keyword evidence="6 12" id="KW-0472">Membrane</keyword>
<comment type="subcellular location">
    <subcellularLocation>
        <location evidence="1">Cell membrane</location>
        <topology evidence="1">Multi-pass membrane protein</topology>
    </subcellularLocation>
</comment>
<evidence type="ECO:0000256" key="11">
    <source>
        <dbReference type="SAM" id="MobiDB-lite"/>
    </source>
</evidence>
<dbReference type="InterPro" id="IPR051193">
    <property type="entry name" value="GPCR_endothelin_rcpt"/>
</dbReference>
<reference evidence="15" key="1">
    <citation type="submission" date="2025-08" db="UniProtKB">
        <authorList>
            <consortium name="Ensembl"/>
        </authorList>
    </citation>
    <scope>IDENTIFICATION</scope>
</reference>
<keyword evidence="3 10" id="KW-0812">Transmembrane</keyword>
<keyword evidence="13" id="KW-0732">Signal</keyword>
<keyword evidence="4 12" id="KW-1133">Transmembrane helix</keyword>
<evidence type="ECO:0000256" key="2">
    <source>
        <dbReference type="ARBA" id="ARBA00022475"/>
    </source>
</evidence>
<evidence type="ECO:0000256" key="3">
    <source>
        <dbReference type="ARBA" id="ARBA00022692"/>
    </source>
</evidence>
<dbReference type="FunFam" id="1.20.1070.10:FF:000076">
    <property type="entry name" value="Endothelin receptor type B"/>
    <property type="match status" value="1"/>
</dbReference>
<feature type="transmembrane region" description="Helical" evidence="12">
    <location>
        <begin position="258"/>
        <end position="284"/>
    </location>
</feature>
<dbReference type="GO" id="GO:0008217">
    <property type="term" value="P:regulation of blood pressure"/>
    <property type="evidence" value="ECO:0007669"/>
    <property type="project" value="InterPro"/>
</dbReference>
<evidence type="ECO:0000256" key="13">
    <source>
        <dbReference type="SAM" id="SignalP"/>
    </source>
</evidence>
<comment type="similarity">
    <text evidence="10">Belongs to the G-protein coupled receptor 1 family.</text>
</comment>
<evidence type="ECO:0000313" key="16">
    <source>
        <dbReference type="Proteomes" id="UP000694388"/>
    </source>
</evidence>
<dbReference type="GeneTree" id="ENSGT01150000286932"/>
<evidence type="ECO:0000256" key="9">
    <source>
        <dbReference type="ARBA" id="ARBA00023224"/>
    </source>
</evidence>
<feature type="signal peptide" evidence="13">
    <location>
        <begin position="1"/>
        <end position="23"/>
    </location>
</feature>
<dbReference type="AlphaFoldDB" id="A0A8C4NC85"/>
<dbReference type="PANTHER" id="PTHR46099:SF1">
    <property type="entry name" value="ENDOTHELIN RECEPTOR TYPE B-LIKE"/>
    <property type="match status" value="1"/>
</dbReference>
<keyword evidence="7" id="KW-1015">Disulfide bond</keyword>
<name>A0A8C4NC85_EPTBU</name>
<organism evidence="15 16">
    <name type="scientific">Eptatretus burgeri</name>
    <name type="common">Inshore hagfish</name>
    <dbReference type="NCBI Taxonomy" id="7764"/>
    <lineage>
        <taxon>Eukaryota</taxon>
        <taxon>Metazoa</taxon>
        <taxon>Chordata</taxon>
        <taxon>Craniata</taxon>
        <taxon>Vertebrata</taxon>
        <taxon>Cyclostomata</taxon>
        <taxon>Myxini</taxon>
        <taxon>Myxiniformes</taxon>
        <taxon>Myxinidae</taxon>
        <taxon>Eptatretinae</taxon>
        <taxon>Eptatretus</taxon>
    </lineage>
</organism>
<feature type="domain" description="G-protein coupled receptors family 1 profile" evidence="14">
    <location>
        <begin position="101"/>
        <end position="370"/>
    </location>
</feature>
<feature type="transmembrane region" description="Helical" evidence="12">
    <location>
        <begin position="192"/>
        <end position="217"/>
    </location>
</feature>
<dbReference type="GO" id="GO:0048484">
    <property type="term" value="P:enteric nervous system development"/>
    <property type="evidence" value="ECO:0007669"/>
    <property type="project" value="InterPro"/>
</dbReference>
<evidence type="ECO:0000256" key="10">
    <source>
        <dbReference type="RuleBase" id="RU000688"/>
    </source>
</evidence>
<dbReference type="PANTHER" id="PTHR46099">
    <property type="entry name" value="G_PROTEIN_RECEP_F1_2 DOMAIN-CONTAINING PROTEIN"/>
    <property type="match status" value="1"/>
</dbReference>
<proteinExistence type="inferred from homology"/>
<evidence type="ECO:0000256" key="6">
    <source>
        <dbReference type="ARBA" id="ARBA00023136"/>
    </source>
</evidence>
<evidence type="ECO:0000256" key="5">
    <source>
        <dbReference type="ARBA" id="ARBA00023040"/>
    </source>
</evidence>
<keyword evidence="16" id="KW-1185">Reference proteome</keyword>
<dbReference type="InterPro" id="IPR017452">
    <property type="entry name" value="GPCR_Rhodpsn_7TM"/>
</dbReference>
<feature type="transmembrane region" description="Helical" evidence="12">
    <location>
        <begin position="162"/>
        <end position="180"/>
    </location>
</feature>
<protein>
    <submittedName>
        <fullName evidence="15">Endothelin receptor type A</fullName>
    </submittedName>
</protein>
<feature type="transmembrane region" description="Helical" evidence="12">
    <location>
        <begin position="305"/>
        <end position="325"/>
    </location>
</feature>
<dbReference type="Pfam" id="PF00001">
    <property type="entry name" value="7tm_1"/>
    <property type="match status" value="1"/>
</dbReference>
<feature type="chain" id="PRO_5034859386" evidence="13">
    <location>
        <begin position="24"/>
        <end position="414"/>
    </location>
</feature>
<feature type="transmembrane region" description="Helical" evidence="12">
    <location>
        <begin position="85"/>
        <end position="109"/>
    </location>
</feature>
<dbReference type="GO" id="GO:0048066">
    <property type="term" value="P:developmental pigmentation"/>
    <property type="evidence" value="ECO:0007669"/>
    <property type="project" value="TreeGrafter"/>
</dbReference>
<dbReference type="GO" id="GO:0042310">
    <property type="term" value="P:vasoconstriction"/>
    <property type="evidence" value="ECO:0007669"/>
    <property type="project" value="InterPro"/>
</dbReference>
<dbReference type="InterPro" id="IPR000276">
    <property type="entry name" value="GPCR_Rhodpsn"/>
</dbReference>
<dbReference type="GO" id="GO:0004962">
    <property type="term" value="F:endothelin receptor activity"/>
    <property type="evidence" value="ECO:0007669"/>
    <property type="project" value="InterPro"/>
</dbReference>
<keyword evidence="5 10" id="KW-0297">G-protein coupled receptor</keyword>
<keyword evidence="9 10" id="KW-0807">Transducer</keyword>
<accession>A0A8C4NC85</accession>
<keyword evidence="8 10" id="KW-0675">Receptor</keyword>
<dbReference type="PROSITE" id="PS00237">
    <property type="entry name" value="G_PROTEIN_RECEP_F1_1"/>
    <property type="match status" value="1"/>
</dbReference>
<dbReference type="PROSITE" id="PS50262">
    <property type="entry name" value="G_PROTEIN_RECEP_F1_2"/>
    <property type="match status" value="1"/>
</dbReference>
<dbReference type="PRINTS" id="PR00366">
    <property type="entry name" value="ENDOTHELINR"/>
</dbReference>
<sequence length="414" mass="46636">MHISILLALMVSLTVPWIPSTSAELEIVGNVTFMAEHPQVDLAAIISTTSIDPSTPRPGPNDRDIQRPRRASCTKPPEIQRAFKAINTVVSCAVFAVGLVGNLTLLRIICCNKRMRNGPNVLIGSLALGDLLYIVIAIPISMYKLLAADWPFGSVVCKMVPFLQKASVGITVISLCALSVERYRAVASWSRIKGMGVPLVTSLEIVTIWLCALLLAVPEILAFDVVTMVYRQRTLRTCMLRPQRLPGFLQFYSHAKDWWVFGFYFCLPLAVTGFFYTLMASEMLCRKASKLRLSMCDHTKQRREVAKTVFCLVVIFAFCWLPLHLSRMLKNTVYSHVDPHRCDLLSFLLVLDYIGINLASVNSCINPIVLYFVSKRFKNCFRVSDMMALYKVAWRHDDIVHGDMMACHQNDMMT</sequence>
<evidence type="ECO:0000256" key="1">
    <source>
        <dbReference type="ARBA" id="ARBA00004651"/>
    </source>
</evidence>
<dbReference type="SUPFAM" id="SSF81321">
    <property type="entry name" value="Family A G protein-coupled receptor-like"/>
    <property type="match status" value="1"/>
</dbReference>
<evidence type="ECO:0000256" key="4">
    <source>
        <dbReference type="ARBA" id="ARBA00022989"/>
    </source>
</evidence>
<keyword evidence="2" id="KW-1003">Cell membrane</keyword>
<evidence type="ECO:0000259" key="14">
    <source>
        <dbReference type="PROSITE" id="PS50262"/>
    </source>
</evidence>
<evidence type="ECO:0000256" key="12">
    <source>
        <dbReference type="SAM" id="Phobius"/>
    </source>
</evidence>
<evidence type="ECO:0000313" key="15">
    <source>
        <dbReference type="Ensembl" id="ENSEBUP00000005572.1"/>
    </source>
</evidence>
<evidence type="ECO:0000256" key="7">
    <source>
        <dbReference type="ARBA" id="ARBA00023157"/>
    </source>
</evidence>
<dbReference type="Ensembl" id="ENSEBUT00000006012.1">
    <property type="protein sequence ID" value="ENSEBUP00000005572.1"/>
    <property type="gene ID" value="ENSEBUG00000003759.1"/>
</dbReference>